<evidence type="ECO:0000259" key="3">
    <source>
        <dbReference type="Pfam" id="PF16655"/>
    </source>
</evidence>
<evidence type="ECO:0000313" key="5">
    <source>
        <dbReference type="Proteomes" id="UP000199202"/>
    </source>
</evidence>
<dbReference type="PANTHER" id="PTHR43606">
    <property type="entry name" value="PHOSPHATASE, PUTATIVE (AFU_ORTHOLOGUE AFUA_6G08710)-RELATED"/>
    <property type="match status" value="1"/>
</dbReference>
<feature type="transmembrane region" description="Helical" evidence="1">
    <location>
        <begin position="21"/>
        <end position="39"/>
    </location>
</feature>
<dbReference type="InterPro" id="IPR006311">
    <property type="entry name" value="TAT_signal"/>
</dbReference>
<dbReference type="STRING" id="633440.SAMN05421869_106419"/>
<dbReference type="InterPro" id="IPR052900">
    <property type="entry name" value="Phospholipid_Metab_Enz"/>
</dbReference>
<dbReference type="Gene3D" id="3.60.21.70">
    <property type="entry name" value="PhoD-like phosphatase"/>
    <property type="match status" value="1"/>
</dbReference>
<gene>
    <name evidence="4" type="ORF">SAMN05421869_106419</name>
</gene>
<feature type="domain" description="PhoD-like phosphatase metallophosphatase" evidence="2">
    <location>
        <begin position="166"/>
        <end position="490"/>
    </location>
</feature>
<keyword evidence="1" id="KW-0812">Transmembrane</keyword>
<dbReference type="RefSeq" id="WP_090931952.1">
    <property type="nucleotide sequence ID" value="NZ_FNDJ01000006.1"/>
</dbReference>
<dbReference type="SUPFAM" id="SSF56300">
    <property type="entry name" value="Metallo-dependent phosphatases"/>
    <property type="match status" value="1"/>
</dbReference>
<dbReference type="PROSITE" id="PS51318">
    <property type="entry name" value="TAT"/>
    <property type="match status" value="1"/>
</dbReference>
<sequence>MTSSSQEDEVRRAAPHTRRRFLTVSGAAMALAFGTNLASGNTASADSKKLRSDPFALGVASGDPLPTAVVLWTRLAPEIFDPMGGMPDKNYKVEWQVATDDRFRQVVRAGTATAQPEYRHSVHVDARGLEPGREYFYRFRTGSYLSMTGRTKTAPEARDRVSRFRFGIASCQAYPDGYYTAYQHLAEEDLDVLLFLGDYIYENAVNTVAGDRFDTSAQVPDIFQAAPVTLDQYRLFYSLYKSDPDLQAGHAALPWVLTWDDHEVVDNYAGGVKGTVPVEDFLVQRANAYRAYWEHQPLRLEQLPAGPDAQLYRRFDFGDLMQVSVLDTRQYRNAQPRTITGEAQMDWLLDGLSESRARWNVIANQVMLAKQRTTLANPPGLNADAWDGFPEDRQRLFDGIVERGVEGVCVVTGDTHTNYANDLKLNFDDMNSQTVGVEFVGTSISSGRDGFDTSPQLELQLQANPHSKFENGQRGYVTFDVNRDEMRADYRVLPYVTRRGAPVETRTSFVSERAEPGLKAV</sequence>
<dbReference type="Pfam" id="PF16655">
    <property type="entry name" value="PhoD_N"/>
    <property type="match status" value="1"/>
</dbReference>
<proteinExistence type="predicted"/>
<dbReference type="InterPro" id="IPR032093">
    <property type="entry name" value="PhoD_N"/>
</dbReference>
<evidence type="ECO:0000313" key="4">
    <source>
        <dbReference type="EMBL" id="SDI67610.1"/>
    </source>
</evidence>
<dbReference type="OrthoDB" id="327733at2"/>
<dbReference type="PANTHER" id="PTHR43606:SF2">
    <property type="entry name" value="ALKALINE PHOSPHATASE FAMILY PROTEIN (AFU_ORTHOLOGUE AFUA_5G03860)"/>
    <property type="match status" value="1"/>
</dbReference>
<evidence type="ECO:0000256" key="1">
    <source>
        <dbReference type="SAM" id="Phobius"/>
    </source>
</evidence>
<dbReference type="EMBL" id="FNDJ01000006">
    <property type="protein sequence ID" value="SDI67610.1"/>
    <property type="molecule type" value="Genomic_DNA"/>
</dbReference>
<dbReference type="InterPro" id="IPR029052">
    <property type="entry name" value="Metallo-depent_PP-like"/>
</dbReference>
<dbReference type="CDD" id="cd07389">
    <property type="entry name" value="MPP_PhoD"/>
    <property type="match status" value="1"/>
</dbReference>
<dbReference type="Gene3D" id="2.60.40.380">
    <property type="entry name" value="Purple acid phosphatase-like, N-terminal"/>
    <property type="match status" value="1"/>
</dbReference>
<reference evidence="4 5" key="1">
    <citation type="submission" date="2016-10" db="EMBL/GenBank/DDBJ databases">
        <authorList>
            <person name="de Groot N.N."/>
        </authorList>
    </citation>
    <scope>NUCLEOTIDE SEQUENCE [LARGE SCALE GENOMIC DNA]</scope>
    <source>
        <strain evidence="4 5">CGMCC 4.6533</strain>
    </source>
</reference>
<organism evidence="4 5">
    <name type="scientific">Nonomuraea jiangxiensis</name>
    <dbReference type="NCBI Taxonomy" id="633440"/>
    <lineage>
        <taxon>Bacteria</taxon>
        <taxon>Bacillati</taxon>
        <taxon>Actinomycetota</taxon>
        <taxon>Actinomycetes</taxon>
        <taxon>Streptosporangiales</taxon>
        <taxon>Streptosporangiaceae</taxon>
        <taxon>Nonomuraea</taxon>
    </lineage>
</organism>
<dbReference type="AlphaFoldDB" id="A0A1G8MJW8"/>
<evidence type="ECO:0000259" key="2">
    <source>
        <dbReference type="Pfam" id="PF09423"/>
    </source>
</evidence>
<keyword evidence="5" id="KW-1185">Reference proteome</keyword>
<dbReference type="InterPro" id="IPR018946">
    <property type="entry name" value="PhoD-like_MPP"/>
</dbReference>
<name>A0A1G8MJW8_9ACTN</name>
<keyword evidence="1" id="KW-1133">Transmembrane helix</keyword>
<keyword evidence="1" id="KW-0472">Membrane</keyword>
<accession>A0A1G8MJW8</accession>
<dbReference type="InterPro" id="IPR038607">
    <property type="entry name" value="PhoD-like_sf"/>
</dbReference>
<feature type="domain" description="Phospholipase D N-terminal" evidence="3">
    <location>
        <begin position="57"/>
        <end position="153"/>
    </location>
</feature>
<protein>
    <submittedName>
        <fullName evidence="4">Alkaline phosphatase D</fullName>
    </submittedName>
</protein>
<dbReference type="Proteomes" id="UP000199202">
    <property type="component" value="Unassembled WGS sequence"/>
</dbReference>
<dbReference type="Pfam" id="PF09423">
    <property type="entry name" value="PhoD"/>
    <property type="match status" value="1"/>
</dbReference>